<evidence type="ECO:0000259" key="2">
    <source>
        <dbReference type="PROSITE" id="PS51910"/>
    </source>
</evidence>
<evidence type="ECO:0000256" key="1">
    <source>
        <dbReference type="SAM" id="SignalP"/>
    </source>
</evidence>
<dbReference type="Pfam" id="PF00704">
    <property type="entry name" value="Glyco_hydro_18"/>
    <property type="match status" value="1"/>
</dbReference>
<sequence length="588" mass="65592">MKYNHVMRTSCLAALICLSLSAVSLANGPVTDSAKASDPAFSVPVVSNPIPNEAIKDLEIVEDQGRWLVSDKALEQYGIREADHAKGTYWFRLPKARNGSTAWQNENVQLTLPGRAVSGGRTINIRHVRRPLGISYVLGNGTTEKNELLPPSQPVHTVPELREVQDAAPAAVKEGKMGTVLFWDPVMKEDANLPSLQTHQPVMSPCAFRLTESGIELRNPDFDMLASTYTSKGYAMWPLLDNNFNPKLTHQILSNSRLQDTMVRQLVGYALLYDFKGYNIDFENINYSDKDALTAFVAKISQACHAYGIKLSMDVTPLSDSPNWSLVYDRAALAPHLDYLMVMAYDQFGRSSAKAGPVASYPWVERAVQNTIDLVPPSKVLLGMPLYMRLWYESSDGRDLPKDIRDWPAVVGAPPMKGVKYGEAKTEAAETPALPMLVQVVTAEQENARRVKQPVIMPVELDGETYKRRVLPRHIKTAPKKLTTTPSTSSAHKGSGKSKLFVRTLTMADSEDILKAYKDYVVWNDDLQLYYLELPLTTGTVKIWFEDEKSLKAKAGLVQAYGLGGAAFWRKGFEPLHFWQRFAKHELT</sequence>
<dbReference type="Proteomes" id="UP000238358">
    <property type="component" value="Chromosome"/>
</dbReference>
<dbReference type="GO" id="GO:0005975">
    <property type="term" value="P:carbohydrate metabolic process"/>
    <property type="evidence" value="ECO:0007669"/>
    <property type="project" value="InterPro"/>
</dbReference>
<dbReference type="PANTHER" id="PTHR46066:SF2">
    <property type="entry name" value="CHITINASE DOMAIN-CONTAINING PROTEIN 1"/>
    <property type="match status" value="1"/>
</dbReference>
<dbReference type="OrthoDB" id="9775889at2"/>
<dbReference type="PANTHER" id="PTHR46066">
    <property type="entry name" value="CHITINASE DOMAIN-CONTAINING PROTEIN 1 FAMILY MEMBER"/>
    <property type="match status" value="1"/>
</dbReference>
<dbReference type="SMART" id="SM00636">
    <property type="entry name" value="Glyco_18"/>
    <property type="match status" value="1"/>
</dbReference>
<proteinExistence type="predicted"/>
<dbReference type="InterPro" id="IPR001223">
    <property type="entry name" value="Glyco_hydro18_cat"/>
</dbReference>
<evidence type="ECO:0000313" key="3">
    <source>
        <dbReference type="EMBL" id="AVO27694.1"/>
    </source>
</evidence>
<accession>A0A2S0M8A3</accession>
<dbReference type="RefSeq" id="WP_027895707.1">
    <property type="nucleotide sequence ID" value="NZ_CP027569.1"/>
</dbReference>
<feature type="chain" id="PRO_5038924063" description="GH18 domain-containing protein" evidence="1">
    <location>
        <begin position="27"/>
        <end position="588"/>
    </location>
</feature>
<feature type="domain" description="GH18" evidence="2">
    <location>
        <begin position="177"/>
        <end position="588"/>
    </location>
</feature>
<organism evidence="3 4">
    <name type="scientific">Megasphaera elsdenii</name>
    <dbReference type="NCBI Taxonomy" id="907"/>
    <lineage>
        <taxon>Bacteria</taxon>
        <taxon>Bacillati</taxon>
        <taxon>Bacillota</taxon>
        <taxon>Negativicutes</taxon>
        <taxon>Veillonellales</taxon>
        <taxon>Veillonellaceae</taxon>
        <taxon>Megasphaera</taxon>
    </lineage>
</organism>
<dbReference type="Gene3D" id="3.20.20.80">
    <property type="entry name" value="Glycosidases"/>
    <property type="match status" value="2"/>
</dbReference>
<keyword evidence="1" id="KW-0732">Signal</keyword>
<dbReference type="AlphaFoldDB" id="A0A2S0M8A3"/>
<gene>
    <name evidence="3" type="ORF">C6Y28_08765</name>
</gene>
<dbReference type="SUPFAM" id="SSF51445">
    <property type="entry name" value="(Trans)glycosidases"/>
    <property type="match status" value="1"/>
</dbReference>
<evidence type="ECO:0000313" key="4">
    <source>
        <dbReference type="Proteomes" id="UP000238358"/>
    </source>
</evidence>
<feature type="signal peptide" evidence="1">
    <location>
        <begin position="1"/>
        <end position="26"/>
    </location>
</feature>
<name>A0A2S0M8A3_MEGEL</name>
<dbReference type="EMBL" id="CP027569">
    <property type="protein sequence ID" value="AVO27694.1"/>
    <property type="molecule type" value="Genomic_DNA"/>
</dbReference>
<dbReference type="InterPro" id="IPR011583">
    <property type="entry name" value="Chitinase_II/V-like_cat"/>
</dbReference>
<protein>
    <recommendedName>
        <fullName evidence="2">GH18 domain-containing protein</fullName>
    </recommendedName>
</protein>
<dbReference type="GO" id="GO:0008061">
    <property type="term" value="F:chitin binding"/>
    <property type="evidence" value="ECO:0007669"/>
    <property type="project" value="InterPro"/>
</dbReference>
<dbReference type="PROSITE" id="PS51910">
    <property type="entry name" value="GH18_2"/>
    <property type="match status" value="1"/>
</dbReference>
<dbReference type="InterPro" id="IPR017853">
    <property type="entry name" value="GH"/>
</dbReference>
<reference evidence="3 4" key="1">
    <citation type="journal article" date="2018" name="Genome Announc.">
        <title>Complete genomes of two Megasphaera elsdenii strains, NCIMB 702410 and ATCC 25940.</title>
        <authorList>
            <person name="Hatmaker E.A."/>
            <person name="O'Dell K."/>
            <person name="Riley L.A."/>
            <person name="Klingeman D.M."/>
            <person name="Guss A.M."/>
        </authorList>
    </citation>
    <scope>NUCLEOTIDE SEQUENCE [LARGE SCALE GENOMIC DNA]</scope>
    <source>
        <strain evidence="3 4">NCIMB702410</strain>
    </source>
</reference>